<reference evidence="3 4" key="1">
    <citation type="submission" date="2016-03" db="EMBL/GenBank/DDBJ databases">
        <title>Complete genome sequence of a soil Actinobacterium, Nocardioides dokdonensis FR1436.</title>
        <authorList>
            <person name="Kwon S.-K."/>
            <person name="Kim K."/>
            <person name="Kim J.F."/>
        </authorList>
    </citation>
    <scope>NUCLEOTIDE SEQUENCE [LARGE SCALE GENOMIC DNA]</scope>
    <source>
        <strain evidence="3 4">FR1436</strain>
    </source>
</reference>
<accession>A0A1A9GK10</accession>
<dbReference type="Proteomes" id="UP000077868">
    <property type="component" value="Chromosome"/>
</dbReference>
<dbReference type="STRING" id="1300347.I601_2252"/>
<dbReference type="InterPro" id="IPR014044">
    <property type="entry name" value="CAP_dom"/>
</dbReference>
<dbReference type="EMBL" id="CP015079">
    <property type="protein sequence ID" value="ANH38677.1"/>
    <property type="molecule type" value="Genomic_DNA"/>
</dbReference>
<feature type="domain" description="SCP" evidence="2">
    <location>
        <begin position="69"/>
        <end position="179"/>
    </location>
</feature>
<gene>
    <name evidence="3" type="ORF">I601_2252</name>
</gene>
<dbReference type="SUPFAM" id="SSF55797">
    <property type="entry name" value="PR-1-like"/>
    <property type="match status" value="1"/>
</dbReference>
<feature type="compositionally biased region" description="Pro residues" evidence="1">
    <location>
        <begin position="302"/>
        <end position="314"/>
    </location>
</feature>
<dbReference type="Gene3D" id="2.60.40.2700">
    <property type="match status" value="1"/>
</dbReference>
<feature type="compositionally biased region" description="Low complexity" evidence="1">
    <location>
        <begin position="315"/>
        <end position="327"/>
    </location>
</feature>
<dbReference type="InterPro" id="IPR035940">
    <property type="entry name" value="CAP_sf"/>
</dbReference>
<dbReference type="Gene3D" id="3.40.33.10">
    <property type="entry name" value="CAP"/>
    <property type="match status" value="1"/>
</dbReference>
<name>A0A1A9GK10_9ACTN</name>
<evidence type="ECO:0000259" key="2">
    <source>
        <dbReference type="Pfam" id="PF00188"/>
    </source>
</evidence>
<feature type="region of interest" description="Disordered" evidence="1">
    <location>
        <begin position="296"/>
        <end position="327"/>
    </location>
</feature>
<evidence type="ECO:0000313" key="3">
    <source>
        <dbReference type="EMBL" id="ANH38677.1"/>
    </source>
</evidence>
<evidence type="ECO:0000313" key="4">
    <source>
        <dbReference type="Proteomes" id="UP000077868"/>
    </source>
</evidence>
<feature type="region of interest" description="Disordered" evidence="1">
    <location>
        <begin position="1"/>
        <end position="25"/>
    </location>
</feature>
<dbReference type="Pfam" id="PF00188">
    <property type="entry name" value="CAP"/>
    <property type="match status" value="1"/>
</dbReference>
<proteinExistence type="predicted"/>
<keyword evidence="4" id="KW-1185">Reference proteome</keyword>
<dbReference type="AlphaFoldDB" id="A0A1A9GK10"/>
<dbReference type="PATRIC" id="fig|1300347.3.peg.2247"/>
<dbReference type="CDD" id="cd05379">
    <property type="entry name" value="CAP_bacterial"/>
    <property type="match status" value="1"/>
</dbReference>
<sequence>MASNAGHPAGAAQETAQQRVPATASRAEVRRDYLDVWLPLQKIPTTWTGGDVATCQEGRTGGQTQQGILDAVNYARDLAGLGPVVMNAAWSAKAQKAALMMHAANRLSHSPDPGWPCWSEEGSEAAGRSNLYLGRTGVPSIGGYLDDPGSNNAAVGHRSWILDPDIVRVGAGSTSGANALWVVDTQWPSSGHTEPVTWPTAGWFPRPLLPISGRWSLSTVPADPRSLESAVVHVSVDGGPRVLADVEYRSRSRVVYAVPGLGSNVGDRRVVVSISGVELDEAPTADIGYEVRLLDPDQAAPTPTPTTSPSPSPTVTPTATTPTAAGRVGIRGRARPRSTLRAKVPTFDPSSSVVSLQWLSDGKELRGRTGPRLVLRGRDVGHRISLQVTAVHEVDGSTEETVVVSTAKVVRR</sequence>
<evidence type="ECO:0000256" key="1">
    <source>
        <dbReference type="SAM" id="MobiDB-lite"/>
    </source>
</evidence>
<protein>
    <recommendedName>
        <fullName evidence="2">SCP domain-containing protein</fullName>
    </recommendedName>
</protein>
<organism evidence="3 4">
    <name type="scientific">Nocardioides dokdonensis FR1436</name>
    <dbReference type="NCBI Taxonomy" id="1300347"/>
    <lineage>
        <taxon>Bacteria</taxon>
        <taxon>Bacillati</taxon>
        <taxon>Actinomycetota</taxon>
        <taxon>Actinomycetes</taxon>
        <taxon>Propionibacteriales</taxon>
        <taxon>Nocardioidaceae</taxon>
        <taxon>Nocardioides</taxon>
    </lineage>
</organism>
<dbReference type="KEGG" id="ndk:I601_2252"/>